<dbReference type="GO" id="GO:0005743">
    <property type="term" value="C:mitochondrial inner membrane"/>
    <property type="evidence" value="ECO:0007669"/>
    <property type="project" value="TreeGrafter"/>
</dbReference>
<evidence type="ECO:0000256" key="9">
    <source>
        <dbReference type="ARBA" id="ARBA00023136"/>
    </source>
</evidence>
<proteinExistence type="inferred from homology"/>
<evidence type="ECO:0000256" key="1">
    <source>
        <dbReference type="ARBA" id="ARBA00004651"/>
    </source>
</evidence>
<comment type="similarity">
    <text evidence="2">Belongs to the ABC transporter superfamily. ABCB family. Multidrug resistance exporter (TC 3.A.1.201) subfamily.</text>
</comment>
<dbReference type="InterPro" id="IPR003439">
    <property type="entry name" value="ABC_transporter-like_ATP-bd"/>
</dbReference>
<dbReference type="FunFam" id="1.20.1560.10:FF:000044">
    <property type="entry name" value="ABC transporter B family member 9"/>
    <property type="match status" value="1"/>
</dbReference>
<dbReference type="PROSITE" id="PS00211">
    <property type="entry name" value="ABC_TRANSPORTER_1"/>
    <property type="match status" value="2"/>
</dbReference>
<keyword evidence="10" id="KW-0325">Glycoprotein</keyword>
<dbReference type="InterPro" id="IPR036640">
    <property type="entry name" value="ABC1_TM_sf"/>
</dbReference>
<keyword evidence="3" id="KW-0813">Transport</keyword>
<evidence type="ECO:0000256" key="7">
    <source>
        <dbReference type="ARBA" id="ARBA00022840"/>
    </source>
</evidence>
<sequence length="1297" mass="141592">MKRDTSMTQSSNSVAKGNVENIVKMHFQQKSEKNKCQDGPKDIIPFYRLFLFADSTDILLMIVGSVAAIANGVSTPMMMALFGDLINSFGQTSDRNYIVHEVSKVVQDFAYLGVGTAGASFLQVAFWMVTGERQAARIRNLYLKAILKQDITFFDNKTNAGEIVGNMSGDTILIQDAMGEKVGKFIQLVSSFLGGFAVAFSQGWLLTLVMLSTIPLLVISTSAMSIVISKMACRGQTAYSEAAVIAEQAVSSIRTVASFTREKEVEHKYNKSLKSSYKVSVQEGLAAGMGLGAAYCIIFFGYALGIWFGSKMILSNGYTGGRIMTVIFALLTGSFSLGQASPCISAIAAGRVAASKILESINRQPEIDAYDTKGKKLDDIRGDIEFRDVHFSYPARPGEQIFSGFSLMIHSGMTMALVGESGSGKSTVISLIERFYDPQAGEVLIDGINLKEFQLRWIRGKIGLVSQEPVLFSCSIRDNIAYGKDDATEEEIKIAADLANALKFIEKMPQGLDTRVGDRGIQLSGGQKQRVAIARAILKNPCILLLDEATSALDAESERIVQEALERVMTNRTTILVAHRLCTVRNADLIAVIHGGSIVEKGSHSQLLANPIGAYRQLIRLQEINQDFNQQNLPNQSNILLDVGQQPSQCSSFRRSISRGSSGGNSSRHSFSMFGLPVEIDVQENIIRKPENERSSQEPKKVYIWRLAHLNKPELPVILRLAHLNKPELPVILLGVIAAVVNGVILPIFGMLLSRIIHTFYEPPESLNKDSIFWSEMFIVLGSVSLLAIPARSYCFAVAGSKLIRRVRSMTFSKVLHMDIGWFDEPQNSSGIIGARLSGDAAAVRSLVGDTCALVVENIATLVSGVVIAFTSCWQLALIMLALVPLIGLNGWIQLKFMKGFSTNAKMMFEEATQIADDAVGGIRTVASFSAEDKVIEMYKRKCEDPVKMGIRQGFISGICFGFSFLVVFCAYALSFYSGARLIEDGKTTFTYVFRVFFALNLVAVGISQSSSLLPDATKARSAAASVFAILDQEHKISGANDLGIKLQQVKGCLEFRHVSFCYPTRPDVPIFKDFSLAVESGQTLALVGESGSGKSTAISLLQRFYDPNSGQILLDGIEIQKLQVRWLRQQMGLVNQEPTLFNDTIRANIAYGKEGEVTEAEIIMAAEAANAHKFISGLQQGYETLVGEQGIQLSGGQKQRIAIARAIVKEPKILLLDEATSALDAESEQVVQDALDHVMVNRTTIVVAHRLSTIRAADLIGVVKNGQIIEKGKHEDLINLKDGVHASLLAFRRSAS</sequence>
<dbReference type="InterPro" id="IPR027417">
    <property type="entry name" value="P-loop_NTPase"/>
</dbReference>
<feature type="transmembrane region" description="Helical" evidence="11">
    <location>
        <begin position="58"/>
        <end position="82"/>
    </location>
</feature>
<dbReference type="PROSITE" id="PS50893">
    <property type="entry name" value="ABC_TRANSPORTER_2"/>
    <property type="match status" value="2"/>
</dbReference>
<evidence type="ECO:0000313" key="14">
    <source>
        <dbReference type="EMBL" id="JAT62534.1"/>
    </source>
</evidence>
<dbReference type="CDD" id="cd03249">
    <property type="entry name" value="ABC_MTABC3_MDL1_MDL2"/>
    <property type="match status" value="2"/>
</dbReference>
<dbReference type="GO" id="GO:0010329">
    <property type="term" value="F:auxin efflux transmembrane transporter activity"/>
    <property type="evidence" value="ECO:0007669"/>
    <property type="project" value="UniProtKB-ARBA"/>
</dbReference>
<dbReference type="PANTHER" id="PTHR43394">
    <property type="entry name" value="ATP-DEPENDENT PERMEASE MDL1, MITOCHONDRIAL"/>
    <property type="match status" value="1"/>
</dbReference>
<evidence type="ECO:0000256" key="5">
    <source>
        <dbReference type="ARBA" id="ARBA00022737"/>
    </source>
</evidence>
<feature type="domain" description="ABC transmembrane type-1" evidence="13">
    <location>
        <begin position="733"/>
        <end position="1019"/>
    </location>
</feature>
<dbReference type="GO" id="GO:0090374">
    <property type="term" value="P:oligopeptide export from mitochondrion"/>
    <property type="evidence" value="ECO:0007669"/>
    <property type="project" value="TreeGrafter"/>
</dbReference>
<dbReference type="InterPro" id="IPR017871">
    <property type="entry name" value="ABC_transporter-like_CS"/>
</dbReference>
<dbReference type="EMBL" id="GDJX01005402">
    <property type="protein sequence ID" value="JAT62534.1"/>
    <property type="molecule type" value="Transcribed_RNA"/>
</dbReference>
<keyword evidence="7" id="KW-0067">ATP-binding</keyword>
<feature type="transmembrane region" description="Helical" evidence="11">
    <location>
        <begin position="729"/>
        <end position="757"/>
    </location>
</feature>
<feature type="transmembrane region" description="Helical" evidence="11">
    <location>
        <begin position="876"/>
        <end position="893"/>
    </location>
</feature>
<gene>
    <name evidence="14" type="primary">ABCB11_4</name>
    <name evidence="14" type="ORF">g.69924</name>
</gene>
<dbReference type="SMART" id="SM00382">
    <property type="entry name" value="AAA"/>
    <property type="match status" value="2"/>
</dbReference>
<feature type="domain" description="ABC transmembrane type-1" evidence="13">
    <location>
        <begin position="62"/>
        <end position="349"/>
    </location>
</feature>
<dbReference type="FunFam" id="1.20.1560.10:FF:000009">
    <property type="entry name" value="ABC transporter B family member 1"/>
    <property type="match status" value="1"/>
</dbReference>
<dbReference type="GO" id="GO:0005886">
    <property type="term" value="C:plasma membrane"/>
    <property type="evidence" value="ECO:0007669"/>
    <property type="project" value="UniProtKB-SubCell"/>
</dbReference>
<feature type="transmembrane region" description="Helical" evidence="11">
    <location>
        <begin position="955"/>
        <end position="977"/>
    </location>
</feature>
<feature type="transmembrane region" description="Helical" evidence="11">
    <location>
        <begin position="320"/>
        <end position="338"/>
    </location>
</feature>
<dbReference type="Gene3D" id="3.40.50.300">
    <property type="entry name" value="P-loop containing nucleotide triphosphate hydrolases"/>
    <property type="match status" value="2"/>
</dbReference>
<dbReference type="GO" id="GO:0015421">
    <property type="term" value="F:ABC-type oligopeptide transporter activity"/>
    <property type="evidence" value="ECO:0007669"/>
    <property type="project" value="TreeGrafter"/>
</dbReference>
<feature type="transmembrane region" description="Helical" evidence="11">
    <location>
        <begin position="847"/>
        <end position="870"/>
    </location>
</feature>
<dbReference type="CDD" id="cd18577">
    <property type="entry name" value="ABC_6TM_Pgp_ABCB1_D1_like"/>
    <property type="match status" value="1"/>
</dbReference>
<dbReference type="InterPro" id="IPR011527">
    <property type="entry name" value="ABC1_TM_dom"/>
</dbReference>
<feature type="transmembrane region" description="Helical" evidence="11">
    <location>
        <begin position="182"/>
        <end position="200"/>
    </location>
</feature>
<keyword evidence="6" id="KW-0547">Nucleotide-binding</keyword>
<evidence type="ECO:0000259" key="13">
    <source>
        <dbReference type="PROSITE" id="PS50929"/>
    </source>
</evidence>
<name>A0A1D1Z6N9_9ARAE</name>
<protein>
    <submittedName>
        <fullName evidence="14">ABC transporter B family member 11</fullName>
    </submittedName>
</protein>
<feature type="domain" description="ABC transporter" evidence="12">
    <location>
        <begin position="384"/>
        <end position="620"/>
    </location>
</feature>
<dbReference type="SUPFAM" id="SSF90123">
    <property type="entry name" value="ABC transporter transmembrane region"/>
    <property type="match status" value="2"/>
</dbReference>
<dbReference type="Pfam" id="PF00005">
    <property type="entry name" value="ABC_tran"/>
    <property type="match status" value="2"/>
</dbReference>
<dbReference type="CDD" id="cd18578">
    <property type="entry name" value="ABC_6TM_Pgp_ABCB1_D2_like"/>
    <property type="match status" value="1"/>
</dbReference>
<dbReference type="Pfam" id="PF00664">
    <property type="entry name" value="ABC_membrane"/>
    <property type="match status" value="2"/>
</dbReference>
<evidence type="ECO:0000256" key="11">
    <source>
        <dbReference type="SAM" id="Phobius"/>
    </source>
</evidence>
<dbReference type="PROSITE" id="PS50929">
    <property type="entry name" value="ABC_TM1F"/>
    <property type="match status" value="2"/>
</dbReference>
<feature type="transmembrane region" description="Helical" evidence="11">
    <location>
        <begin position="206"/>
        <end position="228"/>
    </location>
</feature>
<dbReference type="PANTHER" id="PTHR43394:SF16">
    <property type="entry name" value="ABC TRANSPORTER B FAMILY MEMBER 4-LIKE ISOFORM X1"/>
    <property type="match status" value="1"/>
</dbReference>
<organism evidence="14">
    <name type="scientific">Anthurium amnicola</name>
    <dbReference type="NCBI Taxonomy" id="1678845"/>
    <lineage>
        <taxon>Eukaryota</taxon>
        <taxon>Viridiplantae</taxon>
        <taxon>Streptophyta</taxon>
        <taxon>Embryophyta</taxon>
        <taxon>Tracheophyta</taxon>
        <taxon>Spermatophyta</taxon>
        <taxon>Magnoliopsida</taxon>
        <taxon>Liliopsida</taxon>
        <taxon>Araceae</taxon>
        <taxon>Pothoideae</taxon>
        <taxon>Potheae</taxon>
        <taxon>Anthurium</taxon>
    </lineage>
</organism>
<dbReference type="InterPro" id="IPR039421">
    <property type="entry name" value="Type_1_exporter"/>
</dbReference>
<reference evidence="14" key="1">
    <citation type="submission" date="2015-07" db="EMBL/GenBank/DDBJ databases">
        <title>Transcriptome Assembly of Anthurium amnicola.</title>
        <authorList>
            <person name="Suzuki J."/>
        </authorList>
    </citation>
    <scope>NUCLEOTIDE SEQUENCE</scope>
</reference>
<evidence type="ECO:0000256" key="10">
    <source>
        <dbReference type="ARBA" id="ARBA00023180"/>
    </source>
</evidence>
<feature type="transmembrane region" description="Helical" evidence="11">
    <location>
        <begin position="777"/>
        <end position="800"/>
    </location>
</feature>
<keyword evidence="5" id="KW-0677">Repeat</keyword>
<comment type="subcellular location">
    <subcellularLocation>
        <location evidence="1">Cell membrane</location>
        <topology evidence="1">Multi-pass membrane protein</topology>
    </subcellularLocation>
</comment>
<feature type="transmembrane region" description="Helical" evidence="11">
    <location>
        <begin position="109"/>
        <end position="129"/>
    </location>
</feature>
<dbReference type="GO" id="GO:0010328">
    <property type="term" value="F:auxin influx transmembrane transporter activity"/>
    <property type="evidence" value="ECO:0007669"/>
    <property type="project" value="UniProtKB-ARBA"/>
</dbReference>
<dbReference type="GO" id="GO:0005524">
    <property type="term" value="F:ATP binding"/>
    <property type="evidence" value="ECO:0007669"/>
    <property type="project" value="UniProtKB-KW"/>
</dbReference>
<evidence type="ECO:0000256" key="8">
    <source>
        <dbReference type="ARBA" id="ARBA00022989"/>
    </source>
</evidence>
<dbReference type="Gene3D" id="1.20.1560.10">
    <property type="entry name" value="ABC transporter type 1, transmembrane domain"/>
    <property type="match status" value="1"/>
</dbReference>
<keyword evidence="4 11" id="KW-0812">Transmembrane</keyword>
<dbReference type="InterPro" id="IPR003593">
    <property type="entry name" value="AAA+_ATPase"/>
</dbReference>
<keyword evidence="8 11" id="KW-1133">Transmembrane helix</keyword>
<evidence type="ECO:0000256" key="6">
    <source>
        <dbReference type="ARBA" id="ARBA00022741"/>
    </source>
</evidence>
<dbReference type="FunFam" id="3.40.50.300:FF:000066">
    <property type="entry name" value="ABC transporter B family member 1"/>
    <property type="match status" value="2"/>
</dbReference>
<evidence type="ECO:0000256" key="3">
    <source>
        <dbReference type="ARBA" id="ARBA00022448"/>
    </source>
</evidence>
<keyword evidence="9 11" id="KW-0472">Membrane</keyword>
<accession>A0A1D1Z6N9</accession>
<evidence type="ECO:0000256" key="2">
    <source>
        <dbReference type="ARBA" id="ARBA00007577"/>
    </source>
</evidence>
<feature type="domain" description="ABC transporter" evidence="12">
    <location>
        <begin position="1054"/>
        <end position="1291"/>
    </location>
</feature>
<dbReference type="GO" id="GO:0016887">
    <property type="term" value="F:ATP hydrolysis activity"/>
    <property type="evidence" value="ECO:0007669"/>
    <property type="project" value="InterPro"/>
</dbReference>
<feature type="transmembrane region" description="Helical" evidence="11">
    <location>
        <begin position="284"/>
        <end position="308"/>
    </location>
</feature>
<evidence type="ECO:0000259" key="12">
    <source>
        <dbReference type="PROSITE" id="PS50893"/>
    </source>
</evidence>
<dbReference type="SUPFAM" id="SSF52540">
    <property type="entry name" value="P-loop containing nucleoside triphosphate hydrolases"/>
    <property type="match status" value="2"/>
</dbReference>
<feature type="transmembrane region" description="Helical" evidence="11">
    <location>
        <begin position="989"/>
        <end position="1007"/>
    </location>
</feature>
<evidence type="ECO:0000256" key="4">
    <source>
        <dbReference type="ARBA" id="ARBA00022692"/>
    </source>
</evidence>